<dbReference type="OrthoDB" id="1193027at2759"/>
<protein>
    <submittedName>
        <fullName evidence="3">Lysozyme-like domain protein</fullName>
    </submittedName>
</protein>
<evidence type="ECO:0000256" key="1">
    <source>
        <dbReference type="SAM" id="MobiDB-lite"/>
    </source>
</evidence>
<proteinExistence type="predicted"/>
<feature type="compositionally biased region" description="Polar residues" evidence="1">
    <location>
        <begin position="79"/>
        <end position="126"/>
    </location>
</feature>
<feature type="chain" id="PRO_5007885974" evidence="2">
    <location>
        <begin position="20"/>
        <end position="369"/>
    </location>
</feature>
<reference evidence="3 4" key="1">
    <citation type="journal article" date="2016" name="Genome Biol. Evol.">
        <title>Divergent and convergent evolution of fungal pathogenicity.</title>
        <authorList>
            <person name="Shang Y."/>
            <person name="Xiao G."/>
            <person name="Zheng P."/>
            <person name="Cen K."/>
            <person name="Zhan S."/>
            <person name="Wang C."/>
        </authorList>
    </citation>
    <scope>NUCLEOTIDE SEQUENCE [LARGE SCALE GENOMIC DNA]</scope>
    <source>
        <strain evidence="3 4">ARSEF 2679</strain>
    </source>
</reference>
<evidence type="ECO:0000256" key="2">
    <source>
        <dbReference type="SAM" id="SignalP"/>
    </source>
</evidence>
<comment type="caution">
    <text evidence="3">The sequence shown here is derived from an EMBL/GenBank/DDBJ whole genome shotgun (WGS) entry which is preliminary data.</text>
</comment>
<feature type="region of interest" description="Disordered" evidence="1">
    <location>
        <begin position="79"/>
        <end position="176"/>
    </location>
</feature>
<organism evidence="3 4">
    <name type="scientific">Cordyceps fumosorosea (strain ARSEF 2679)</name>
    <name type="common">Isaria fumosorosea</name>
    <dbReference type="NCBI Taxonomy" id="1081104"/>
    <lineage>
        <taxon>Eukaryota</taxon>
        <taxon>Fungi</taxon>
        <taxon>Dikarya</taxon>
        <taxon>Ascomycota</taxon>
        <taxon>Pezizomycotina</taxon>
        <taxon>Sordariomycetes</taxon>
        <taxon>Hypocreomycetidae</taxon>
        <taxon>Hypocreales</taxon>
        <taxon>Cordycipitaceae</taxon>
        <taxon>Cordyceps</taxon>
    </lineage>
</organism>
<evidence type="ECO:0000313" key="3">
    <source>
        <dbReference type="EMBL" id="OAA44436.1"/>
    </source>
</evidence>
<dbReference type="Proteomes" id="UP000076744">
    <property type="component" value="Unassembled WGS sequence"/>
</dbReference>
<dbReference type="SUPFAM" id="SSF53955">
    <property type="entry name" value="Lysozyme-like"/>
    <property type="match status" value="1"/>
</dbReference>
<dbReference type="EMBL" id="AZHB01000060">
    <property type="protein sequence ID" value="OAA44436.1"/>
    <property type="molecule type" value="Genomic_DNA"/>
</dbReference>
<feature type="signal peptide" evidence="2">
    <location>
        <begin position="1"/>
        <end position="19"/>
    </location>
</feature>
<dbReference type="Gene3D" id="1.10.530.10">
    <property type="match status" value="1"/>
</dbReference>
<feature type="compositionally biased region" description="Polar residues" evidence="1">
    <location>
        <begin position="136"/>
        <end position="159"/>
    </location>
</feature>
<keyword evidence="2" id="KW-0732">Signal</keyword>
<sequence>MKTGLAVVFLGQLSTICSSSTRVQLPGCKPGKLVCHGESQYGLCDIDNTVSFMNTARGTSCVCSGTECSIIFTTNSDTEASALPSSQQNPGPNAPSRNSQETSSLSASQPSDVPTTTFDSASSVGISGNGPVDAGVTNSQPPSSTDMAAPSSTSSQPEQGSGDAESGDYIKTFFGNGEPSSGWPELAQWVSFDTMWATNLKKVIFQSCPAGQTNSASESADVKSAIKNVAESSGVDERFILAVALQESGCCVRAPTTIGSVSNPGIMQSHDGTHSCYKKERCPRDIIQGMIADGVTGTPSGDGLAQILGKVGGSGVSRYYKAARMYNSGSIDASGLLEEGGSTHCYASDIANRLIGWSQGSTGCKIIVA</sequence>
<dbReference type="InterPro" id="IPR023346">
    <property type="entry name" value="Lysozyme-like_dom_sf"/>
</dbReference>
<accession>A0A167EV96</accession>
<dbReference type="RefSeq" id="XP_018699569.1">
    <property type="nucleotide sequence ID" value="XM_018853231.1"/>
</dbReference>
<name>A0A167EV96_CORFA</name>
<dbReference type="GeneID" id="30025922"/>
<evidence type="ECO:0000313" key="4">
    <source>
        <dbReference type="Proteomes" id="UP000076744"/>
    </source>
</evidence>
<gene>
    <name evidence="3" type="ORF">ISF_09630</name>
</gene>
<keyword evidence="4" id="KW-1185">Reference proteome</keyword>
<dbReference type="AlphaFoldDB" id="A0A167EV96"/>